<proteinExistence type="predicted"/>
<dbReference type="SMR" id="A0A482WWB6"/>
<dbReference type="Proteomes" id="UP000291343">
    <property type="component" value="Unassembled WGS sequence"/>
</dbReference>
<keyword evidence="5" id="KW-1185">Reference proteome</keyword>
<dbReference type="GO" id="GO:0004045">
    <property type="term" value="F:peptidyl-tRNA hydrolase activity"/>
    <property type="evidence" value="ECO:0007669"/>
    <property type="project" value="UniProtKB-EC"/>
</dbReference>
<evidence type="ECO:0000256" key="3">
    <source>
        <dbReference type="ARBA" id="ARBA00048707"/>
    </source>
</evidence>
<dbReference type="PANTHER" id="PTHR46194:SF1">
    <property type="entry name" value="PEPTIDYL-TRNA HYDROLASE PTRHD1-RELATED"/>
    <property type="match status" value="1"/>
</dbReference>
<name>A0A482WWB6_LAOST</name>
<dbReference type="OrthoDB" id="201213at2759"/>
<accession>A0A482WWB6</accession>
<dbReference type="AlphaFoldDB" id="A0A482WWB6"/>
<dbReference type="FunCoup" id="A0A482WWB6">
    <property type="interactions" value="57"/>
</dbReference>
<dbReference type="Pfam" id="PF01981">
    <property type="entry name" value="PTH2"/>
    <property type="match status" value="1"/>
</dbReference>
<comment type="catalytic activity">
    <reaction evidence="3">
        <text>an N-acyl-L-alpha-aminoacyl-tRNA + H2O = an N-acyl-L-amino acid + a tRNA + H(+)</text>
        <dbReference type="Rhea" id="RHEA:54448"/>
        <dbReference type="Rhea" id="RHEA-COMP:10123"/>
        <dbReference type="Rhea" id="RHEA-COMP:13883"/>
        <dbReference type="ChEBI" id="CHEBI:15377"/>
        <dbReference type="ChEBI" id="CHEBI:15378"/>
        <dbReference type="ChEBI" id="CHEBI:59874"/>
        <dbReference type="ChEBI" id="CHEBI:78442"/>
        <dbReference type="ChEBI" id="CHEBI:138191"/>
        <dbReference type="EC" id="3.1.1.29"/>
    </reaction>
</comment>
<organism evidence="4 5">
    <name type="scientific">Laodelphax striatellus</name>
    <name type="common">Small brown planthopper</name>
    <name type="synonym">Delphax striatella</name>
    <dbReference type="NCBI Taxonomy" id="195883"/>
    <lineage>
        <taxon>Eukaryota</taxon>
        <taxon>Metazoa</taxon>
        <taxon>Ecdysozoa</taxon>
        <taxon>Arthropoda</taxon>
        <taxon>Hexapoda</taxon>
        <taxon>Insecta</taxon>
        <taxon>Pterygota</taxon>
        <taxon>Neoptera</taxon>
        <taxon>Paraneoptera</taxon>
        <taxon>Hemiptera</taxon>
        <taxon>Auchenorrhyncha</taxon>
        <taxon>Fulgoroidea</taxon>
        <taxon>Delphacidae</taxon>
        <taxon>Criomorphinae</taxon>
        <taxon>Laodelphax</taxon>
    </lineage>
</organism>
<dbReference type="InterPro" id="IPR042237">
    <property type="entry name" value="PTRHD1"/>
</dbReference>
<dbReference type="EC" id="3.1.1.29" evidence="1"/>
<sequence length="118" mass="13867">MASPIIQYVLLRKDLQKKYKYSMGTVIAQVCQACLAANERFKTKPETVQYLKNYQSMPRVILQVDDEKALQQAEELLKSNNLDYHVWVEHPEVQTSIALRPYSESNVEEYMICFKLYK</sequence>
<protein>
    <recommendedName>
        <fullName evidence="1">peptidyl-tRNA hydrolase</fullName>
        <ecNumber evidence="1">3.1.1.29</ecNumber>
    </recommendedName>
</protein>
<evidence type="ECO:0000256" key="2">
    <source>
        <dbReference type="ARBA" id="ARBA00022801"/>
    </source>
</evidence>
<dbReference type="PANTHER" id="PTHR46194">
    <property type="entry name" value="PEPTIDYL-TRNA HYDROLASE PTRHD1-RELATED"/>
    <property type="match status" value="1"/>
</dbReference>
<keyword evidence="2" id="KW-0378">Hydrolase</keyword>
<evidence type="ECO:0000256" key="1">
    <source>
        <dbReference type="ARBA" id="ARBA00013260"/>
    </source>
</evidence>
<reference evidence="4 5" key="1">
    <citation type="journal article" date="2017" name="Gigascience">
        <title>Genome sequence of the small brown planthopper, Laodelphax striatellus.</title>
        <authorList>
            <person name="Zhu J."/>
            <person name="Jiang F."/>
            <person name="Wang X."/>
            <person name="Yang P."/>
            <person name="Bao Y."/>
            <person name="Zhao W."/>
            <person name="Wang W."/>
            <person name="Lu H."/>
            <person name="Wang Q."/>
            <person name="Cui N."/>
            <person name="Li J."/>
            <person name="Chen X."/>
            <person name="Luo L."/>
            <person name="Yu J."/>
            <person name="Kang L."/>
            <person name="Cui F."/>
        </authorList>
    </citation>
    <scope>NUCLEOTIDE SEQUENCE [LARGE SCALE GENOMIC DNA]</scope>
    <source>
        <strain evidence="4">Lst14</strain>
    </source>
</reference>
<dbReference type="InterPro" id="IPR023476">
    <property type="entry name" value="Pep_tRNA_hydro_II_dom_sf"/>
</dbReference>
<comment type="caution">
    <text evidence="4">The sequence shown here is derived from an EMBL/GenBank/DDBJ whole genome shotgun (WGS) entry which is preliminary data.</text>
</comment>
<dbReference type="Gene3D" id="3.40.1490.10">
    <property type="entry name" value="Bit1"/>
    <property type="match status" value="1"/>
</dbReference>
<dbReference type="InParanoid" id="A0A482WWB6"/>
<evidence type="ECO:0000313" key="4">
    <source>
        <dbReference type="EMBL" id="RZF37793.1"/>
    </source>
</evidence>
<dbReference type="SUPFAM" id="SSF102462">
    <property type="entry name" value="Peptidyl-tRNA hydrolase II"/>
    <property type="match status" value="1"/>
</dbReference>
<dbReference type="STRING" id="195883.A0A482WWB6"/>
<dbReference type="EMBL" id="QKKF02023298">
    <property type="protein sequence ID" value="RZF37793.1"/>
    <property type="molecule type" value="Genomic_DNA"/>
</dbReference>
<evidence type="ECO:0000313" key="5">
    <source>
        <dbReference type="Proteomes" id="UP000291343"/>
    </source>
</evidence>
<gene>
    <name evidence="4" type="ORF">LSTR_LSTR007155</name>
</gene>
<dbReference type="InterPro" id="IPR002833">
    <property type="entry name" value="PTH2"/>
</dbReference>